<dbReference type="EMBL" id="LR031906">
    <property type="protein sequence ID" value="VDD65759.1"/>
    <property type="molecule type" value="Genomic_DNA"/>
</dbReference>
<protein>
    <recommendedName>
        <fullName evidence="2">RNA polymerase Rpb2 domain-containing protein</fullName>
    </recommendedName>
</protein>
<accession>A0A3P6HIK7</accession>
<proteinExistence type="predicted"/>
<dbReference type="InterPro" id="IPR037034">
    <property type="entry name" value="RNA_pol_Rpb2_2_sf"/>
</dbReference>
<sequence>MLSMNYLHILLNYMYPWGLIWKTNRNMQEQRIFIGNVPLMNSLGTSIVNGIYRVVINQILQSPGIYYQSELDHNRISGLYRHHNIRLGGRLELEIDKKARIWARGGIQYFLNPYVRNYKNSFTKGVNWGGLVAEILTGD</sequence>
<name>A0A3P6HIK7_BRAOL</name>
<dbReference type="Gene3D" id="3.90.1100.10">
    <property type="match status" value="1"/>
</dbReference>
<dbReference type="InterPro" id="IPR007642">
    <property type="entry name" value="RNA_pol_Rpb2_2"/>
</dbReference>
<evidence type="ECO:0000313" key="3">
    <source>
        <dbReference type="EMBL" id="VDD65759.1"/>
    </source>
</evidence>
<evidence type="ECO:0000256" key="1">
    <source>
        <dbReference type="ARBA" id="ARBA00048552"/>
    </source>
</evidence>
<dbReference type="GO" id="GO:0006351">
    <property type="term" value="P:DNA-templated transcription"/>
    <property type="evidence" value="ECO:0007669"/>
    <property type="project" value="InterPro"/>
</dbReference>
<dbReference type="GO" id="GO:0003899">
    <property type="term" value="F:DNA-directed RNA polymerase activity"/>
    <property type="evidence" value="ECO:0007669"/>
    <property type="project" value="UniProtKB-EC"/>
</dbReference>
<dbReference type="AlphaFoldDB" id="A0A3P6HIK7"/>
<dbReference type="GO" id="GO:0003677">
    <property type="term" value="F:DNA binding"/>
    <property type="evidence" value="ECO:0007669"/>
    <property type="project" value="InterPro"/>
</dbReference>
<comment type="catalytic activity">
    <reaction evidence="1">
        <text>RNA(n) + a ribonucleoside 5'-triphosphate = RNA(n+1) + diphosphate</text>
        <dbReference type="Rhea" id="RHEA:21248"/>
        <dbReference type="Rhea" id="RHEA-COMP:14527"/>
        <dbReference type="Rhea" id="RHEA-COMP:17342"/>
        <dbReference type="ChEBI" id="CHEBI:33019"/>
        <dbReference type="ChEBI" id="CHEBI:61557"/>
        <dbReference type="ChEBI" id="CHEBI:140395"/>
        <dbReference type="EC" id="2.7.7.6"/>
    </reaction>
</comment>
<evidence type="ECO:0000259" key="2">
    <source>
        <dbReference type="Pfam" id="PF04561"/>
    </source>
</evidence>
<organism evidence="3">
    <name type="scientific">Brassica oleracea</name>
    <name type="common">Wild cabbage</name>
    <dbReference type="NCBI Taxonomy" id="3712"/>
    <lineage>
        <taxon>Eukaryota</taxon>
        <taxon>Viridiplantae</taxon>
        <taxon>Streptophyta</taxon>
        <taxon>Embryophyta</taxon>
        <taxon>Tracheophyta</taxon>
        <taxon>Spermatophyta</taxon>
        <taxon>Magnoliopsida</taxon>
        <taxon>eudicotyledons</taxon>
        <taxon>Gunneridae</taxon>
        <taxon>Pentapetalae</taxon>
        <taxon>rosids</taxon>
        <taxon>malvids</taxon>
        <taxon>Brassicales</taxon>
        <taxon>Brassicaceae</taxon>
        <taxon>Brassiceae</taxon>
        <taxon>Brassica</taxon>
    </lineage>
</organism>
<gene>
    <name evidence="3" type="ORF">BOLSC46T60987H</name>
</gene>
<dbReference type="Pfam" id="PF04561">
    <property type="entry name" value="RNA_pol_Rpb2_2"/>
    <property type="match status" value="1"/>
</dbReference>
<reference evidence="3" key="1">
    <citation type="submission" date="2018-11" db="EMBL/GenBank/DDBJ databases">
        <authorList>
            <consortium name="Genoscope - CEA"/>
            <person name="William W."/>
        </authorList>
    </citation>
    <scope>NUCLEOTIDE SEQUENCE</scope>
</reference>
<dbReference type="Gene3D" id="3.90.1110.10">
    <property type="entry name" value="RNA polymerase Rpb2, domain 2"/>
    <property type="match status" value="1"/>
</dbReference>
<dbReference type="SUPFAM" id="SSF64484">
    <property type="entry name" value="beta and beta-prime subunits of DNA dependent RNA-polymerase"/>
    <property type="match status" value="1"/>
</dbReference>
<feature type="domain" description="RNA polymerase Rpb2" evidence="2">
    <location>
        <begin position="61"/>
        <end position="104"/>
    </location>
</feature>